<feature type="compositionally biased region" description="Basic and acidic residues" evidence="1">
    <location>
        <begin position="719"/>
        <end position="728"/>
    </location>
</feature>
<organism evidence="2 3">
    <name type="scientific">Agrocybe pediades</name>
    <dbReference type="NCBI Taxonomy" id="84607"/>
    <lineage>
        <taxon>Eukaryota</taxon>
        <taxon>Fungi</taxon>
        <taxon>Dikarya</taxon>
        <taxon>Basidiomycota</taxon>
        <taxon>Agaricomycotina</taxon>
        <taxon>Agaricomycetes</taxon>
        <taxon>Agaricomycetidae</taxon>
        <taxon>Agaricales</taxon>
        <taxon>Agaricineae</taxon>
        <taxon>Strophariaceae</taxon>
        <taxon>Agrocybe</taxon>
    </lineage>
</organism>
<feature type="region of interest" description="Disordered" evidence="1">
    <location>
        <begin position="707"/>
        <end position="768"/>
    </location>
</feature>
<accession>A0A8H4R1D2</accession>
<gene>
    <name evidence="2" type="ORF">D9613_000251</name>
</gene>
<reference evidence="2 3" key="1">
    <citation type="submission" date="2019-12" db="EMBL/GenBank/DDBJ databases">
        <authorList>
            <person name="Floudas D."/>
            <person name="Bentzer J."/>
            <person name="Ahren D."/>
            <person name="Johansson T."/>
            <person name="Persson P."/>
            <person name="Tunlid A."/>
        </authorList>
    </citation>
    <scope>NUCLEOTIDE SEQUENCE [LARGE SCALE GENOMIC DNA]</scope>
    <source>
        <strain evidence="2 3">CBS 102.39</strain>
    </source>
</reference>
<feature type="compositionally biased region" description="Polar residues" evidence="1">
    <location>
        <begin position="444"/>
        <end position="453"/>
    </location>
</feature>
<dbReference type="AlphaFoldDB" id="A0A8H4R1D2"/>
<feature type="compositionally biased region" description="Polar residues" evidence="1">
    <location>
        <begin position="215"/>
        <end position="246"/>
    </location>
</feature>
<protein>
    <submittedName>
        <fullName evidence="2">Uncharacterized protein</fullName>
    </submittedName>
</protein>
<comment type="caution">
    <text evidence="2">The sequence shown here is derived from an EMBL/GenBank/DDBJ whole genome shotgun (WGS) entry which is preliminary data.</text>
</comment>
<feature type="region of interest" description="Disordered" evidence="1">
    <location>
        <begin position="645"/>
        <end position="695"/>
    </location>
</feature>
<dbReference type="EMBL" id="JAACJL010000015">
    <property type="protein sequence ID" value="KAF4620613.1"/>
    <property type="molecule type" value="Genomic_DNA"/>
</dbReference>
<dbReference type="Proteomes" id="UP000521872">
    <property type="component" value="Unassembled WGS sequence"/>
</dbReference>
<evidence type="ECO:0000256" key="1">
    <source>
        <dbReference type="SAM" id="MobiDB-lite"/>
    </source>
</evidence>
<evidence type="ECO:0000313" key="2">
    <source>
        <dbReference type="EMBL" id="KAF4620613.1"/>
    </source>
</evidence>
<feature type="compositionally biased region" description="Polar residues" evidence="1">
    <location>
        <begin position="337"/>
        <end position="346"/>
    </location>
</feature>
<feature type="region of interest" description="Disordered" evidence="1">
    <location>
        <begin position="391"/>
        <end position="460"/>
    </location>
</feature>
<name>A0A8H4R1D2_9AGAR</name>
<feature type="compositionally biased region" description="Low complexity" evidence="1">
    <location>
        <begin position="399"/>
        <end position="408"/>
    </location>
</feature>
<feature type="compositionally biased region" description="Basic and acidic residues" evidence="1">
    <location>
        <begin position="649"/>
        <end position="674"/>
    </location>
</feature>
<feature type="compositionally biased region" description="Polar residues" evidence="1">
    <location>
        <begin position="57"/>
        <end position="70"/>
    </location>
</feature>
<proteinExistence type="predicted"/>
<keyword evidence="3" id="KW-1185">Reference proteome</keyword>
<feature type="compositionally biased region" description="Low complexity" evidence="1">
    <location>
        <begin position="426"/>
        <end position="436"/>
    </location>
</feature>
<evidence type="ECO:0000313" key="3">
    <source>
        <dbReference type="Proteomes" id="UP000521872"/>
    </source>
</evidence>
<feature type="compositionally biased region" description="Polar residues" evidence="1">
    <location>
        <begin position="174"/>
        <end position="185"/>
    </location>
</feature>
<feature type="region of interest" description="Disordered" evidence="1">
    <location>
        <begin position="57"/>
        <end position="99"/>
    </location>
</feature>
<feature type="region of interest" description="Disordered" evidence="1">
    <location>
        <begin position="213"/>
        <end position="374"/>
    </location>
</feature>
<feature type="region of interest" description="Disordered" evidence="1">
    <location>
        <begin position="121"/>
        <end position="185"/>
    </location>
</feature>
<sequence length="1045" mass="115015">MSVSDQGVFAHIQLRSSTPAPNEKVLNFLMGMARDGEGPDNTPPRSLADLEDYQKALSVTSSRHTPQQIYSPVPKSKASDTLLNPGAALMSPRNLMKSPPNVVHEVEDMDAQSNIQDGMRSELGEPMHEPGPNDPPGPKYESYDSGPSFGNFGPLPADDGRPASSNPYARGGSWNPNWNTIINGQQNGTASHIGMNGNATGLTEGGLSAYPAGLTSGQVASNNGGTPRQTSVNIDVQPPSRMTASKSSERGATASPKAQSRSPPADQRPWSPFSARSKGTRVTERGTVYPPLPESRMGDGDYDAPGSPLSRARSKAPSVSPSDSPSQPPKMHVQMFASKQNGNGTRSPGPASVMSANGGGHQSRPFSPYRHAPTQEDLLNAAVRGRALVIPKEPEKEPSVVSKSPSKVASAQSRAMSQMEGGKPASSVGGSRVSRQSRAEQQPDRNLTPTPGRSHSPEGLDAVERSIVDQALRSHTPRTSIYAAPLEPDVAGHFHDMELCVLLHQENDPAQHEFVKKALRKAVRQRIKKLGMKYDQESIKQYRKSYHDHDPSVHLRADYMPEEPPQWASDLKREIVLMQQRIESLGPKIEGLKADRGSYGGGSRFAYEHEESTHTPMTQTVNIQTQPTGTMADSMYQAPETEVLVDDDGNFHDYDDRTETQEPRHPYTDGETRSPPRSSMYESEVGARQDNSTGQQVLEEELYKLRQRTHGSQSGQSHKSWEVAHHEEPDDEYDDEHLPPSGLPTIPDDNAGENYVDDRSRGGSPPLPDLPSEANQMAVHPQGPWNAMDYSPDSQQLPPWQRIHGRLLNWAIIWPMSELESALNSTLRGQQVDEVALSIWSTQAYKRYVRARLTDSPQGVVDRLFVPPNMADAISNAVFNGRHGDACGMLKDLWTPFGMEGSPRLIVVLAKHRSDPNHWVVHRFSLPDGSLTTYDSYPERTLPDGRPLGWWFAIRVAWPNAMYPSPDHLVQKMVRLHRPLQLPIDNSVAAAGIWRNVLMGSRAERSVDLERLRDLINTEVKNLKQRKQLGKLSIGAPRPAWEDMS</sequence>